<reference evidence="1 2" key="1">
    <citation type="submission" date="2023-11" db="EMBL/GenBank/DDBJ databases">
        <title>Dfirmibasis_genome.</title>
        <authorList>
            <person name="Edelbroek B."/>
            <person name="Kjellin J."/>
            <person name="Jerlstrom-Hultqvist J."/>
            <person name="Soderbom F."/>
        </authorList>
    </citation>
    <scope>NUCLEOTIDE SEQUENCE [LARGE SCALE GENOMIC DNA]</scope>
    <source>
        <strain evidence="1 2">TNS-C-14</strain>
    </source>
</reference>
<keyword evidence="2" id="KW-1185">Reference proteome</keyword>
<evidence type="ECO:0000313" key="1">
    <source>
        <dbReference type="EMBL" id="KAK5575157.1"/>
    </source>
</evidence>
<proteinExistence type="predicted"/>
<comment type="caution">
    <text evidence="1">The sequence shown here is derived from an EMBL/GenBank/DDBJ whole genome shotgun (WGS) entry which is preliminary data.</text>
</comment>
<dbReference type="Proteomes" id="UP001344447">
    <property type="component" value="Unassembled WGS sequence"/>
</dbReference>
<evidence type="ECO:0000313" key="2">
    <source>
        <dbReference type="Proteomes" id="UP001344447"/>
    </source>
</evidence>
<dbReference type="EMBL" id="JAVFKY010000006">
    <property type="protein sequence ID" value="KAK5575157.1"/>
    <property type="molecule type" value="Genomic_DNA"/>
</dbReference>
<dbReference type="AlphaFoldDB" id="A0AAN7TSU1"/>
<name>A0AAN7TSU1_9MYCE</name>
<accession>A0AAN7TSU1</accession>
<organism evidence="1 2">
    <name type="scientific">Dictyostelium firmibasis</name>
    <dbReference type="NCBI Taxonomy" id="79012"/>
    <lineage>
        <taxon>Eukaryota</taxon>
        <taxon>Amoebozoa</taxon>
        <taxon>Evosea</taxon>
        <taxon>Eumycetozoa</taxon>
        <taxon>Dictyostelia</taxon>
        <taxon>Dictyosteliales</taxon>
        <taxon>Dictyosteliaceae</taxon>
        <taxon>Dictyostelium</taxon>
    </lineage>
</organism>
<protein>
    <submittedName>
        <fullName evidence="1">Uncharacterized protein</fullName>
    </submittedName>
</protein>
<sequence>MAIFKSISSISNSTSSLKTSIFHSNVDGLISNGNSVACFDGDMGGWGGFNGFNGCGGSRNTNIINLDIDIGRRNRRCC</sequence>
<gene>
    <name evidence="1" type="ORF">RB653_010413</name>
</gene>